<evidence type="ECO:0000256" key="3">
    <source>
        <dbReference type="ARBA" id="ARBA00012572"/>
    </source>
</evidence>
<dbReference type="InterPro" id="IPR044643">
    <property type="entry name" value="TrpF_fam"/>
</dbReference>
<dbReference type="EC" id="5.3.1.24" evidence="3 9"/>
<dbReference type="HOGENOM" id="CLU_076364_1_1_5"/>
<organism evidence="11 12">
    <name type="scientific">Candidatus Phaeomarinibacter ectocarpi</name>
    <dbReference type="NCBI Taxonomy" id="1458461"/>
    <lineage>
        <taxon>Bacteria</taxon>
        <taxon>Pseudomonadati</taxon>
        <taxon>Pseudomonadota</taxon>
        <taxon>Alphaproteobacteria</taxon>
        <taxon>Hyphomicrobiales</taxon>
        <taxon>Parvibaculaceae</taxon>
        <taxon>Candidatus Phaeomarinibacter</taxon>
    </lineage>
</organism>
<comment type="pathway">
    <text evidence="2 9">Amino-acid biosynthesis; L-tryptophan biosynthesis; L-tryptophan from chorismate: step 3/5.</text>
</comment>
<dbReference type="HAMAP" id="MF_00135">
    <property type="entry name" value="PRAI"/>
    <property type="match status" value="1"/>
</dbReference>
<comment type="catalytic activity">
    <reaction evidence="1 9">
        <text>N-(5-phospho-beta-D-ribosyl)anthranilate = 1-(2-carboxyphenylamino)-1-deoxy-D-ribulose 5-phosphate</text>
        <dbReference type="Rhea" id="RHEA:21540"/>
        <dbReference type="ChEBI" id="CHEBI:18277"/>
        <dbReference type="ChEBI" id="CHEBI:58613"/>
        <dbReference type="EC" id="5.3.1.24"/>
    </reaction>
</comment>
<dbReference type="InterPro" id="IPR013785">
    <property type="entry name" value="Aldolase_TIM"/>
</dbReference>
<dbReference type="Pfam" id="PF00697">
    <property type="entry name" value="PRAI"/>
    <property type="match status" value="1"/>
</dbReference>
<accession>X5MNE6</accession>
<dbReference type="SUPFAM" id="SSF51366">
    <property type="entry name" value="Ribulose-phoshate binding barrel"/>
    <property type="match status" value="1"/>
</dbReference>
<evidence type="ECO:0000313" key="11">
    <source>
        <dbReference type="EMBL" id="CDO60051.1"/>
    </source>
</evidence>
<evidence type="ECO:0000259" key="10">
    <source>
        <dbReference type="Pfam" id="PF00697"/>
    </source>
</evidence>
<dbReference type="KEGG" id="pect:BN1012_Phect1838"/>
<name>X5MNE6_9HYPH</name>
<dbReference type="STRING" id="1458461.BN1012_Phect1838"/>
<keyword evidence="7 9" id="KW-0057">Aromatic amino acid biosynthesis</keyword>
<comment type="similarity">
    <text evidence="9">Belongs to the TrpF family.</text>
</comment>
<dbReference type="PATRIC" id="fig|1458461.3.peg.1842"/>
<dbReference type="PANTHER" id="PTHR42894">
    <property type="entry name" value="N-(5'-PHOSPHORIBOSYL)ANTHRANILATE ISOMERASE"/>
    <property type="match status" value="1"/>
</dbReference>
<dbReference type="GO" id="GO:0000162">
    <property type="term" value="P:L-tryptophan biosynthetic process"/>
    <property type="evidence" value="ECO:0007669"/>
    <property type="project" value="UniProtKB-UniRule"/>
</dbReference>
<dbReference type="AlphaFoldDB" id="X5MNE6"/>
<dbReference type="OrthoDB" id="9796196at2"/>
<dbReference type="GO" id="GO:0004640">
    <property type="term" value="F:phosphoribosylanthranilate isomerase activity"/>
    <property type="evidence" value="ECO:0007669"/>
    <property type="project" value="UniProtKB-UniRule"/>
</dbReference>
<dbReference type="InterPro" id="IPR011060">
    <property type="entry name" value="RibuloseP-bd_barrel"/>
</dbReference>
<evidence type="ECO:0000256" key="4">
    <source>
        <dbReference type="ARBA" id="ARBA00022272"/>
    </source>
</evidence>
<reference evidence="11 12" key="1">
    <citation type="journal article" date="2014" name="Front. Genet.">
        <title>Genome and metabolic network of "Candidatus Phaeomarinobacter ectocarpi" Ec32, a new candidate genus of Alphaproteobacteria frequently associated with brown algae.</title>
        <authorList>
            <person name="Dittami S.M."/>
            <person name="Barbeyron T."/>
            <person name="Boyen C."/>
            <person name="Cambefort J."/>
            <person name="Collet G."/>
            <person name="Delage L."/>
            <person name="Gobet A."/>
            <person name="Groisillier A."/>
            <person name="Leblanc C."/>
            <person name="Michel G."/>
            <person name="Scornet D."/>
            <person name="Siegel A."/>
            <person name="Tapia J.E."/>
            <person name="Tonon T."/>
        </authorList>
    </citation>
    <scope>NUCLEOTIDE SEQUENCE [LARGE SCALE GENOMIC DNA]</scope>
    <source>
        <strain evidence="11 12">Ec32</strain>
    </source>
</reference>
<dbReference type="InterPro" id="IPR001240">
    <property type="entry name" value="PRAI_dom"/>
</dbReference>
<evidence type="ECO:0000256" key="2">
    <source>
        <dbReference type="ARBA" id="ARBA00004664"/>
    </source>
</evidence>
<dbReference type="PANTHER" id="PTHR42894:SF1">
    <property type="entry name" value="N-(5'-PHOSPHORIBOSYL)ANTHRANILATE ISOMERASE"/>
    <property type="match status" value="1"/>
</dbReference>
<evidence type="ECO:0000256" key="8">
    <source>
        <dbReference type="ARBA" id="ARBA00023235"/>
    </source>
</evidence>
<dbReference type="Proteomes" id="UP000032160">
    <property type="component" value="Chromosome I"/>
</dbReference>
<dbReference type="RefSeq" id="WP_043948189.1">
    <property type="nucleotide sequence ID" value="NZ_HG966617.1"/>
</dbReference>
<dbReference type="EMBL" id="HG966617">
    <property type="protein sequence ID" value="CDO60051.1"/>
    <property type="molecule type" value="Genomic_DNA"/>
</dbReference>
<keyword evidence="6 9" id="KW-0822">Tryptophan biosynthesis</keyword>
<protein>
    <recommendedName>
        <fullName evidence="4 9">N-(5'-phosphoribosyl)anthranilate isomerase</fullName>
        <shortName evidence="9">PRAI</shortName>
        <ecNumber evidence="3 9">5.3.1.24</ecNumber>
    </recommendedName>
</protein>
<evidence type="ECO:0000256" key="9">
    <source>
        <dbReference type="HAMAP-Rule" id="MF_00135"/>
    </source>
</evidence>
<keyword evidence="12" id="KW-1185">Reference proteome</keyword>
<proteinExistence type="inferred from homology"/>
<dbReference type="UniPathway" id="UPA00035">
    <property type="reaction ID" value="UER00042"/>
</dbReference>
<sequence length="215" mass="22803">MSSLTIKICGLTTPEAVDAVNDIEADMAGLNFFEKSPRYVTPQRACDLAAALKPSVQSVALVVDAHDDELDTIVAGASPNIIQVHGRETPERVAQIKARFGLPVIKVLPVNGAEDIEKARLYEDAADWLLFDAKPPKSLANALPGGNGLVFDWRLLTGFTSRCPWMLSGGLNADNVAEAIRISGAKAIDVASGVESAPGVKDPQRIKEFAAAARA</sequence>
<dbReference type="CDD" id="cd00405">
    <property type="entry name" value="PRAI"/>
    <property type="match status" value="1"/>
</dbReference>
<evidence type="ECO:0000256" key="5">
    <source>
        <dbReference type="ARBA" id="ARBA00022605"/>
    </source>
</evidence>
<feature type="domain" description="N-(5'phosphoribosyl) anthranilate isomerase (PRAI)" evidence="10">
    <location>
        <begin position="6"/>
        <end position="210"/>
    </location>
</feature>
<evidence type="ECO:0000256" key="1">
    <source>
        <dbReference type="ARBA" id="ARBA00001164"/>
    </source>
</evidence>
<keyword evidence="5 9" id="KW-0028">Amino-acid biosynthesis</keyword>
<dbReference type="Gene3D" id="3.20.20.70">
    <property type="entry name" value="Aldolase class I"/>
    <property type="match status" value="1"/>
</dbReference>
<dbReference type="NCBIfam" id="NF002295">
    <property type="entry name" value="PRK01222.1-1"/>
    <property type="match status" value="1"/>
</dbReference>
<keyword evidence="8 9" id="KW-0413">Isomerase</keyword>
<evidence type="ECO:0000313" key="12">
    <source>
        <dbReference type="Proteomes" id="UP000032160"/>
    </source>
</evidence>
<gene>
    <name evidence="9" type="primary">trpF</name>
    <name evidence="11" type="ORF">BN1012_Phect1838</name>
</gene>
<evidence type="ECO:0000256" key="7">
    <source>
        <dbReference type="ARBA" id="ARBA00023141"/>
    </source>
</evidence>
<evidence type="ECO:0000256" key="6">
    <source>
        <dbReference type="ARBA" id="ARBA00022822"/>
    </source>
</evidence>